<keyword evidence="7" id="KW-1185">Reference proteome</keyword>
<protein>
    <recommendedName>
        <fullName evidence="5">Tyr recombinase domain-containing protein</fullName>
    </recommendedName>
</protein>
<dbReference type="InterPro" id="IPR025166">
    <property type="entry name" value="Integrase_DNA_bind_dom"/>
</dbReference>
<dbReference type="InterPro" id="IPR050808">
    <property type="entry name" value="Phage_Integrase"/>
</dbReference>
<comment type="caution">
    <text evidence="6">The sequence shown here is derived from an EMBL/GenBank/DDBJ whole genome shotgun (WGS) entry which is preliminary data.</text>
</comment>
<sequence length="394" mass="45096">MQVTSKNIGLLPDGRYTIETNLQVRVTKSKASFIFRYQFAGRRRDLSLGSHPTVTVTAAKQEAAKCRALLARGIDPLDVRAEHRAEHARRALDFASYAEHALETIFELKHLSEATKVSWRGPMKNHILPVLRHKLVADITVQDICEVLDPLWEKKTRIASRIRGQLEAIFTLAKREGVYIGENPATWKGNLEAYFPPPARVHRREHQKAYTIEALADQLKASLRVDRPVHNAFVFGVLTATRQAEFNDAKWSEIDFEHKVWTVPPERRKDRKPEPFRVPLSDQAIALLKRITPESEYIFSGSYYNNRSVARYYVSTMVQYASGSTATMHGCRSTFRDWCAREGIDTAVAEKCLMHSLKSVQAAYQRDDLLERRRPVMQQWADAILPMSLLSDHK</sequence>
<dbReference type="Pfam" id="PF22022">
    <property type="entry name" value="Phage_int_M"/>
    <property type="match status" value="1"/>
</dbReference>
<dbReference type="InterPro" id="IPR010998">
    <property type="entry name" value="Integrase_recombinase_N"/>
</dbReference>
<keyword evidence="4" id="KW-0233">DNA recombination</keyword>
<dbReference type="InterPro" id="IPR011010">
    <property type="entry name" value="DNA_brk_join_enz"/>
</dbReference>
<reference evidence="6 7" key="1">
    <citation type="submission" date="2012-05" db="EMBL/GenBank/DDBJ databases">
        <title>The Genome Sequence of Sutterella wadsworthensis 2_1_59BFAA.</title>
        <authorList>
            <consortium name="The Broad Institute Genome Sequencing Platform"/>
            <person name="Earl A."/>
            <person name="Ward D."/>
            <person name="Feldgarden M."/>
            <person name="Gevers D."/>
            <person name="Daigneault M."/>
            <person name="Strauss J."/>
            <person name="Allen-Vercoe E."/>
            <person name="Walker B."/>
            <person name="Young S.K."/>
            <person name="Zeng Q."/>
            <person name="Gargeya S."/>
            <person name="Fitzgerald M."/>
            <person name="Haas B."/>
            <person name="Abouelleil A."/>
            <person name="Alvarado L."/>
            <person name="Arachchi H.M."/>
            <person name="Berlin A.M."/>
            <person name="Chapman S.B."/>
            <person name="Goldberg J."/>
            <person name="Griggs A."/>
            <person name="Gujja S."/>
            <person name="Hansen M."/>
            <person name="Howarth C."/>
            <person name="Imamovic A."/>
            <person name="Larimer J."/>
            <person name="McCowen C."/>
            <person name="Montmayeur A."/>
            <person name="Murphy C."/>
            <person name="Neiman D."/>
            <person name="Pearson M."/>
            <person name="Priest M."/>
            <person name="Roberts A."/>
            <person name="Saif S."/>
            <person name="Shea T."/>
            <person name="Sisk P."/>
            <person name="Sykes S."/>
            <person name="Wortman J."/>
            <person name="Nusbaum C."/>
            <person name="Birren B."/>
        </authorList>
    </citation>
    <scope>NUCLEOTIDE SEQUENCE [LARGE SCALE GENOMIC DNA]</scope>
    <source>
        <strain evidence="6 7">2_1_59BFAA</strain>
    </source>
</reference>
<organism evidence="6 7">
    <name type="scientific">Sutterella wadsworthensis 2_1_59BFAA</name>
    <dbReference type="NCBI Taxonomy" id="742823"/>
    <lineage>
        <taxon>Bacteria</taxon>
        <taxon>Pseudomonadati</taxon>
        <taxon>Pseudomonadota</taxon>
        <taxon>Betaproteobacteria</taxon>
        <taxon>Burkholderiales</taxon>
        <taxon>Sutterellaceae</taxon>
        <taxon>Sutterella</taxon>
    </lineage>
</organism>
<evidence type="ECO:0000256" key="4">
    <source>
        <dbReference type="ARBA" id="ARBA00023172"/>
    </source>
</evidence>
<accession>K1KFN4</accession>
<gene>
    <name evidence="6" type="ORF">HMPREF9465_01852</name>
</gene>
<dbReference type="InterPro" id="IPR002104">
    <property type="entry name" value="Integrase_catalytic"/>
</dbReference>
<dbReference type="PANTHER" id="PTHR30629">
    <property type="entry name" value="PROPHAGE INTEGRASE"/>
    <property type="match status" value="1"/>
</dbReference>
<proteinExistence type="inferred from homology"/>
<dbReference type="RefSeq" id="WP_005436352.1">
    <property type="nucleotide sequence ID" value="NZ_JH815519.1"/>
</dbReference>
<evidence type="ECO:0000259" key="5">
    <source>
        <dbReference type="PROSITE" id="PS51898"/>
    </source>
</evidence>
<dbReference type="InterPro" id="IPR038488">
    <property type="entry name" value="Integrase_DNA-bd_sf"/>
</dbReference>
<dbReference type="OrthoDB" id="9775880at2"/>
<dbReference type="HOGENOM" id="CLU_027562_0_2_4"/>
<dbReference type="InterPro" id="IPR053876">
    <property type="entry name" value="Phage_int_M"/>
</dbReference>
<dbReference type="GO" id="GO:0003677">
    <property type="term" value="F:DNA binding"/>
    <property type="evidence" value="ECO:0007669"/>
    <property type="project" value="UniProtKB-KW"/>
</dbReference>
<dbReference type="EMBL" id="ADMG01000039">
    <property type="protein sequence ID" value="EKB30554.1"/>
    <property type="molecule type" value="Genomic_DNA"/>
</dbReference>
<dbReference type="Pfam" id="PF13356">
    <property type="entry name" value="Arm-DNA-bind_3"/>
    <property type="match status" value="1"/>
</dbReference>
<dbReference type="PATRIC" id="fig|742823.3.peg.1849"/>
<evidence type="ECO:0000256" key="2">
    <source>
        <dbReference type="ARBA" id="ARBA00022908"/>
    </source>
</evidence>
<dbReference type="Gene3D" id="3.30.160.390">
    <property type="entry name" value="Integrase, DNA-binding domain"/>
    <property type="match status" value="1"/>
</dbReference>
<keyword evidence="2" id="KW-0229">DNA integration</keyword>
<dbReference type="Pfam" id="PF00589">
    <property type="entry name" value="Phage_integrase"/>
    <property type="match status" value="1"/>
</dbReference>
<evidence type="ECO:0000313" key="6">
    <source>
        <dbReference type="EMBL" id="EKB30554.1"/>
    </source>
</evidence>
<dbReference type="InterPro" id="IPR013762">
    <property type="entry name" value="Integrase-like_cat_sf"/>
</dbReference>
<comment type="similarity">
    <text evidence="1">Belongs to the 'phage' integrase family.</text>
</comment>
<name>K1KFN4_9BURK</name>
<dbReference type="Proteomes" id="UP000005835">
    <property type="component" value="Unassembled WGS sequence"/>
</dbReference>
<feature type="domain" description="Tyr recombinase" evidence="5">
    <location>
        <begin position="205"/>
        <end position="377"/>
    </location>
</feature>
<dbReference type="GO" id="GO:0006310">
    <property type="term" value="P:DNA recombination"/>
    <property type="evidence" value="ECO:0007669"/>
    <property type="project" value="UniProtKB-KW"/>
</dbReference>
<dbReference type="SUPFAM" id="SSF56349">
    <property type="entry name" value="DNA breaking-rejoining enzymes"/>
    <property type="match status" value="1"/>
</dbReference>
<dbReference type="PANTHER" id="PTHR30629:SF2">
    <property type="entry name" value="PROPHAGE INTEGRASE INTS-RELATED"/>
    <property type="match status" value="1"/>
</dbReference>
<dbReference type="AlphaFoldDB" id="K1KFN4"/>
<dbReference type="PROSITE" id="PS51898">
    <property type="entry name" value="TYR_RECOMBINASE"/>
    <property type="match status" value="1"/>
</dbReference>
<dbReference type="Gene3D" id="1.10.443.10">
    <property type="entry name" value="Intergrase catalytic core"/>
    <property type="match status" value="1"/>
</dbReference>
<evidence type="ECO:0000256" key="1">
    <source>
        <dbReference type="ARBA" id="ARBA00008857"/>
    </source>
</evidence>
<dbReference type="GO" id="GO:0015074">
    <property type="term" value="P:DNA integration"/>
    <property type="evidence" value="ECO:0007669"/>
    <property type="project" value="UniProtKB-KW"/>
</dbReference>
<keyword evidence="3" id="KW-0238">DNA-binding</keyword>
<dbReference type="eggNOG" id="COG0582">
    <property type="taxonomic scope" value="Bacteria"/>
</dbReference>
<dbReference type="Gene3D" id="1.10.150.130">
    <property type="match status" value="1"/>
</dbReference>
<dbReference type="CDD" id="cd00801">
    <property type="entry name" value="INT_P4_C"/>
    <property type="match status" value="1"/>
</dbReference>
<evidence type="ECO:0000313" key="7">
    <source>
        <dbReference type="Proteomes" id="UP000005835"/>
    </source>
</evidence>
<evidence type="ECO:0000256" key="3">
    <source>
        <dbReference type="ARBA" id="ARBA00023125"/>
    </source>
</evidence>